<dbReference type="PANTHER" id="PTHR12978">
    <property type="entry name" value="HISTIDINE TRIAD HIT PROTEIN MEMBER"/>
    <property type="match status" value="1"/>
</dbReference>
<evidence type="ECO:0000256" key="3">
    <source>
        <dbReference type="ARBA" id="ARBA00015636"/>
    </source>
</evidence>
<comment type="catalytic activity">
    <reaction evidence="6">
        <text>a 5'-end (N(7)-methyl 5'-triphosphoguanosine)-ribonucleoside in mRNA + H2O = N(7)-methyl-GMP + a 5'-end diphospho-ribonucleoside in mRNA + 2 H(+)</text>
        <dbReference type="Rhea" id="RHEA:65388"/>
        <dbReference type="Rhea" id="RHEA-COMP:17165"/>
        <dbReference type="Rhea" id="RHEA-COMP:17167"/>
        <dbReference type="ChEBI" id="CHEBI:15377"/>
        <dbReference type="ChEBI" id="CHEBI:15378"/>
        <dbReference type="ChEBI" id="CHEBI:58285"/>
        <dbReference type="ChEBI" id="CHEBI:156461"/>
        <dbReference type="ChEBI" id="CHEBI:167616"/>
        <dbReference type="EC" id="3.6.1.59"/>
    </reaction>
</comment>
<evidence type="ECO:0000256" key="6">
    <source>
        <dbReference type="ARBA" id="ARBA00048222"/>
    </source>
</evidence>
<dbReference type="InterPro" id="IPR008594">
    <property type="entry name" value="DcpS/DCS2"/>
</dbReference>
<dbReference type="Gene3D" id="3.30.428.10">
    <property type="entry name" value="HIT-like"/>
    <property type="match status" value="1"/>
</dbReference>
<evidence type="ECO:0000313" key="8">
    <source>
        <dbReference type="EMBL" id="CAL4069113.1"/>
    </source>
</evidence>
<evidence type="ECO:0000256" key="5">
    <source>
        <dbReference type="ARBA" id="ARBA00030609"/>
    </source>
</evidence>
<evidence type="ECO:0000256" key="7">
    <source>
        <dbReference type="SAM" id="MobiDB-lite"/>
    </source>
</evidence>
<evidence type="ECO:0000256" key="1">
    <source>
        <dbReference type="ARBA" id="ARBA00010208"/>
    </source>
</evidence>
<dbReference type="Proteomes" id="UP001497623">
    <property type="component" value="Unassembled WGS sequence"/>
</dbReference>
<dbReference type="Pfam" id="PF11969">
    <property type="entry name" value="DcpS_C"/>
    <property type="match status" value="1"/>
</dbReference>
<name>A0AAV2Q5D4_MEGNR</name>
<sequence>MDGNKNNRKGNNKNTTALTTNKAGQVFYKNLKVFFKDGKITDESGKLLSTGGTVKFQNGRLEYVGGTVVQAAAKVKTSRTPVTAPAITPVTAPSEAPVTAPAKKTPVTAKAKKTPVTAKAKKTPITAPPKTPITVPAKSPVNEPAKPAKTPITAPGATNKKVISLNKATVKSQFGGLQLNNGITNRLGPAVNDAGVASRLGPAVNDKRKAEAQSAEPAKRVKEMKVVPQMKDLVIQNILNISPNRNSIDMVCVIPGESHKALIKLEKGPFGSSVDELQSFLKSSSQEVSWKSDNMAKVKLSNTGTFDNLSTMSAEIIFPATNSRINKLKNSCPPRILRETPEFYIDRVMPYIRQWLPANEPQQWNWIDEILNGNVAQNRLVDVHNPEGRPQHGFTLVKDVKWNDESKLDDMHILGIVRRKDIFCLRDLTADDLPLLTGLYRVGTSIIQSRFGIPVEDQLVFIQYYPSTYHLHVHYTTWGKYQELCRLGEAHLLVDVISNLEVDPRYYRKVTLNVFVDKNHQFLYNSQEGTSVGKSGPSLAMPSQPMRGNGYDNMGMHHNGTNHSQQAFRDPTDPFYRTQEALLDLLNRFQEVLHGNLEFLRLPIKELMKHILIQPRENLNRAQVPLTELLHHLQNRPLDHMAQVEGVMAELLQFFLKFQMKELVDPAQNQTVPLQSNRDYLVGYQTPRYR</sequence>
<dbReference type="AlphaFoldDB" id="A0AAV2Q5D4"/>
<dbReference type="GO" id="GO:0000932">
    <property type="term" value="C:P-body"/>
    <property type="evidence" value="ECO:0007669"/>
    <property type="project" value="TreeGrafter"/>
</dbReference>
<evidence type="ECO:0000256" key="2">
    <source>
        <dbReference type="ARBA" id="ARBA00012520"/>
    </source>
</evidence>
<dbReference type="GO" id="GO:0005634">
    <property type="term" value="C:nucleus"/>
    <property type="evidence" value="ECO:0007669"/>
    <property type="project" value="TreeGrafter"/>
</dbReference>
<gene>
    <name evidence="8" type="ORF">MNOR_LOCUS7646</name>
</gene>
<proteinExistence type="inferred from homology"/>
<evidence type="ECO:0000256" key="4">
    <source>
        <dbReference type="ARBA" id="ARBA00029885"/>
    </source>
</evidence>
<reference evidence="8 9" key="1">
    <citation type="submission" date="2024-05" db="EMBL/GenBank/DDBJ databases">
        <authorList>
            <person name="Wallberg A."/>
        </authorList>
    </citation>
    <scope>NUCLEOTIDE SEQUENCE [LARGE SCALE GENOMIC DNA]</scope>
</reference>
<dbReference type="EC" id="3.6.1.59" evidence="2"/>
<accession>A0AAV2Q5D4</accession>
<organism evidence="8 9">
    <name type="scientific">Meganyctiphanes norvegica</name>
    <name type="common">Northern krill</name>
    <name type="synonym">Thysanopoda norvegica</name>
    <dbReference type="NCBI Taxonomy" id="48144"/>
    <lineage>
        <taxon>Eukaryota</taxon>
        <taxon>Metazoa</taxon>
        <taxon>Ecdysozoa</taxon>
        <taxon>Arthropoda</taxon>
        <taxon>Crustacea</taxon>
        <taxon>Multicrustacea</taxon>
        <taxon>Malacostraca</taxon>
        <taxon>Eumalacostraca</taxon>
        <taxon>Eucarida</taxon>
        <taxon>Euphausiacea</taxon>
        <taxon>Euphausiidae</taxon>
        <taxon>Meganyctiphanes</taxon>
    </lineage>
</organism>
<dbReference type="GO" id="GO:0000340">
    <property type="term" value="F:RNA 7-methylguanosine cap binding"/>
    <property type="evidence" value="ECO:0007669"/>
    <property type="project" value="TreeGrafter"/>
</dbReference>
<dbReference type="InterPro" id="IPR011145">
    <property type="entry name" value="Scavenger_mRNA_decap_enz_N"/>
</dbReference>
<dbReference type="GO" id="GO:0140932">
    <property type="term" value="F:5'-(N(7)-methyl 5'-triphosphoguanosine)-[mRNA] diphosphatase activity"/>
    <property type="evidence" value="ECO:0007669"/>
    <property type="project" value="UniProtKB-EC"/>
</dbReference>
<feature type="region of interest" description="Disordered" evidence="7">
    <location>
        <begin position="92"/>
        <end position="155"/>
    </location>
</feature>
<dbReference type="Gene3D" id="3.30.200.40">
    <property type="entry name" value="Scavenger mRNA decapping enzyme, N-terminal domain"/>
    <property type="match status" value="1"/>
</dbReference>
<dbReference type="EMBL" id="CAXKWB010003408">
    <property type="protein sequence ID" value="CAL4069113.1"/>
    <property type="molecule type" value="Genomic_DNA"/>
</dbReference>
<dbReference type="GO" id="GO:0000290">
    <property type="term" value="P:deadenylation-dependent decapping of nuclear-transcribed mRNA"/>
    <property type="evidence" value="ECO:0007669"/>
    <property type="project" value="InterPro"/>
</dbReference>
<evidence type="ECO:0000313" key="9">
    <source>
        <dbReference type="Proteomes" id="UP001497623"/>
    </source>
</evidence>
<feature type="compositionally biased region" description="Low complexity" evidence="7">
    <location>
        <begin position="92"/>
        <end position="118"/>
    </location>
</feature>
<protein>
    <recommendedName>
        <fullName evidence="3">m7GpppX diphosphatase</fullName>
        <ecNumber evidence="2">3.6.1.59</ecNumber>
    </recommendedName>
    <alternativeName>
        <fullName evidence="5">Decapping scavenger enzyme</fullName>
    </alternativeName>
    <alternativeName>
        <fullName evidence="4">Scavenger mRNA-decapping enzyme DcpS</fullName>
    </alternativeName>
</protein>
<dbReference type="InterPro" id="IPR036265">
    <property type="entry name" value="HIT-like_sf"/>
</dbReference>
<comment type="caution">
    <text evidence="8">The sequence shown here is derived from an EMBL/GenBank/DDBJ whole genome shotgun (WGS) entry which is preliminary data.</text>
</comment>
<dbReference type="SUPFAM" id="SSF54197">
    <property type="entry name" value="HIT-like"/>
    <property type="match status" value="1"/>
</dbReference>
<dbReference type="PANTHER" id="PTHR12978:SF0">
    <property type="entry name" value="M7GPPPX DIPHOSPHATASE"/>
    <property type="match status" value="1"/>
</dbReference>
<keyword evidence="9" id="KW-1185">Reference proteome</keyword>
<comment type="similarity">
    <text evidence="1">Belongs to the HIT family.</text>
</comment>
<feature type="compositionally biased region" description="Low complexity" evidence="7">
    <location>
        <begin position="132"/>
        <end position="155"/>
    </location>
</feature>